<comment type="similarity">
    <text evidence="1 5 6">Belongs to the bacterial ribosomal protein bS18 family.</text>
</comment>
<dbReference type="GO" id="GO:0070181">
    <property type="term" value="F:small ribosomal subunit rRNA binding"/>
    <property type="evidence" value="ECO:0007669"/>
    <property type="project" value="TreeGrafter"/>
</dbReference>
<protein>
    <recommendedName>
        <fullName evidence="4 5">Small ribosomal subunit protein bS18</fullName>
    </recommendedName>
</protein>
<dbReference type="GO" id="GO:0022627">
    <property type="term" value="C:cytosolic small ribosomal subunit"/>
    <property type="evidence" value="ECO:0007669"/>
    <property type="project" value="TreeGrafter"/>
</dbReference>
<dbReference type="PROSITE" id="PS00057">
    <property type="entry name" value="RIBOSOMAL_S18"/>
    <property type="match status" value="1"/>
</dbReference>
<dbReference type="Pfam" id="PF01084">
    <property type="entry name" value="Ribosomal_S18"/>
    <property type="match status" value="1"/>
</dbReference>
<accession>A0AAT9GAE2</accession>
<keyword evidence="2 5" id="KW-0689">Ribosomal protein</keyword>
<dbReference type="NCBIfam" id="TIGR00165">
    <property type="entry name" value="S18"/>
    <property type="match status" value="1"/>
</dbReference>
<dbReference type="PANTHER" id="PTHR13479:SF40">
    <property type="entry name" value="SMALL RIBOSOMAL SUBUNIT PROTEIN BS18M"/>
    <property type="match status" value="1"/>
</dbReference>
<comment type="subunit">
    <text evidence="5">Part of the 30S ribosomal subunit. Forms a tight heterodimer with protein bS6.</text>
</comment>
<dbReference type="InterPro" id="IPR018275">
    <property type="entry name" value="Ribosomal_bS18_CS"/>
</dbReference>
<dbReference type="InterPro" id="IPR001648">
    <property type="entry name" value="Ribosomal_bS18"/>
</dbReference>
<evidence type="ECO:0000313" key="7">
    <source>
        <dbReference type="EMBL" id="BFD46801.1"/>
    </source>
</evidence>
<evidence type="ECO:0000256" key="1">
    <source>
        <dbReference type="ARBA" id="ARBA00005589"/>
    </source>
</evidence>
<dbReference type="PANTHER" id="PTHR13479">
    <property type="entry name" value="30S RIBOSOMAL PROTEIN S18"/>
    <property type="match status" value="1"/>
</dbReference>
<dbReference type="AlphaFoldDB" id="A0AAT9GAE2"/>
<dbReference type="SUPFAM" id="SSF46911">
    <property type="entry name" value="Ribosomal protein S18"/>
    <property type="match status" value="1"/>
</dbReference>
<keyword evidence="5" id="KW-0694">RNA-binding</keyword>
<gene>
    <name evidence="5 7" type="primary">rpsR</name>
    <name evidence="7" type="ORF">DMENIID0002_14470</name>
</gene>
<evidence type="ECO:0000256" key="3">
    <source>
        <dbReference type="ARBA" id="ARBA00023274"/>
    </source>
</evidence>
<dbReference type="Gene3D" id="4.10.640.10">
    <property type="entry name" value="Ribosomal protein S18"/>
    <property type="match status" value="1"/>
</dbReference>
<name>A0AAT9GAE2_9RICK</name>
<sequence>MEKIKMFENDAVDSQSMTRMVDRSNKRVFFRKRKGCPLSIPNAPVIDYKNPDLLIKFVSEGGRMLPSRITNVCAKKQRKLKNAIKIARILALLPFVFQI</sequence>
<dbReference type="GO" id="GO:0003735">
    <property type="term" value="F:structural constituent of ribosome"/>
    <property type="evidence" value="ECO:0007669"/>
    <property type="project" value="InterPro"/>
</dbReference>
<keyword evidence="3 5" id="KW-0687">Ribonucleoprotein</keyword>
<organism evidence="7">
    <name type="scientific">Candidatus Tisiphia endosymbiont of Sergentomyia squamirostris</name>
    <dbReference type="NCBI Taxonomy" id="3113639"/>
    <lineage>
        <taxon>Bacteria</taxon>
        <taxon>Pseudomonadati</taxon>
        <taxon>Pseudomonadota</taxon>
        <taxon>Alphaproteobacteria</taxon>
        <taxon>Rickettsiales</taxon>
        <taxon>Rickettsiaceae</taxon>
        <taxon>Rickettsieae</taxon>
        <taxon>Candidatus Tisiphia</taxon>
    </lineage>
</organism>
<evidence type="ECO:0000256" key="4">
    <source>
        <dbReference type="ARBA" id="ARBA00035141"/>
    </source>
</evidence>
<dbReference type="EMBL" id="AP029170">
    <property type="protein sequence ID" value="BFD46801.1"/>
    <property type="molecule type" value="Genomic_DNA"/>
</dbReference>
<dbReference type="InterPro" id="IPR036870">
    <property type="entry name" value="Ribosomal_bS18_sf"/>
</dbReference>
<proteinExistence type="inferred from homology"/>
<reference evidence="7" key="1">
    <citation type="submission" date="2024-01" db="EMBL/GenBank/DDBJ databases">
        <title>Sequencing the genomes of a sandfly, Sergentomyia squamirostris, and its two endosymbionts.</title>
        <authorList>
            <person name="Itokawa K."/>
            <person name="Sanjoba C."/>
        </authorList>
    </citation>
    <scope>NUCLEOTIDE SEQUENCE</scope>
    <source>
        <strain evidence="7">RiSSQ</strain>
    </source>
</reference>
<keyword evidence="5" id="KW-0699">rRNA-binding</keyword>
<evidence type="ECO:0000256" key="2">
    <source>
        <dbReference type="ARBA" id="ARBA00022980"/>
    </source>
</evidence>
<comment type="function">
    <text evidence="5">Binds as a heterodimer with protein bS6 to the central domain of the 16S rRNA, where it helps stabilize the platform of the 30S subunit.</text>
</comment>
<dbReference type="HAMAP" id="MF_00270">
    <property type="entry name" value="Ribosomal_bS18"/>
    <property type="match status" value="1"/>
</dbReference>
<evidence type="ECO:0000256" key="6">
    <source>
        <dbReference type="RuleBase" id="RU003910"/>
    </source>
</evidence>
<evidence type="ECO:0000256" key="5">
    <source>
        <dbReference type="HAMAP-Rule" id="MF_00270"/>
    </source>
</evidence>
<dbReference type="PRINTS" id="PR00974">
    <property type="entry name" value="RIBOSOMALS18"/>
</dbReference>
<dbReference type="GO" id="GO:0006412">
    <property type="term" value="P:translation"/>
    <property type="evidence" value="ECO:0007669"/>
    <property type="project" value="UniProtKB-UniRule"/>
</dbReference>